<dbReference type="Proteomes" id="UP000054937">
    <property type="component" value="Unassembled WGS sequence"/>
</dbReference>
<dbReference type="InterPro" id="IPR051696">
    <property type="entry name" value="DENN_Domain_GEFs"/>
</dbReference>
<dbReference type="PANTHER" id="PTHR12296:SF21">
    <property type="entry name" value="DENN DOMAIN-CONTAINING PROTEIN 3"/>
    <property type="match status" value="1"/>
</dbReference>
<gene>
    <name evidence="2" type="ORF">PPERSA_10686</name>
</gene>
<keyword evidence="3" id="KW-1185">Reference proteome</keyword>
<protein>
    <recommendedName>
        <fullName evidence="1">UDENN domain-containing protein</fullName>
    </recommendedName>
</protein>
<dbReference type="InterPro" id="IPR005113">
    <property type="entry name" value="uDENN_dom"/>
</dbReference>
<evidence type="ECO:0000313" key="2">
    <source>
        <dbReference type="EMBL" id="KRX00187.1"/>
    </source>
</evidence>
<dbReference type="Pfam" id="PF02141">
    <property type="entry name" value="DENN"/>
    <property type="match status" value="1"/>
</dbReference>
<dbReference type="SMART" id="SM00800">
    <property type="entry name" value="uDENN"/>
    <property type="match status" value="1"/>
</dbReference>
<reference evidence="2 3" key="1">
    <citation type="journal article" date="2015" name="Sci. Rep.">
        <title>Genome of the facultative scuticociliatosis pathogen Pseudocohnilembus persalinus provides insight into its virulence through horizontal gene transfer.</title>
        <authorList>
            <person name="Xiong J."/>
            <person name="Wang G."/>
            <person name="Cheng J."/>
            <person name="Tian M."/>
            <person name="Pan X."/>
            <person name="Warren A."/>
            <person name="Jiang C."/>
            <person name="Yuan D."/>
            <person name="Miao W."/>
        </authorList>
    </citation>
    <scope>NUCLEOTIDE SEQUENCE [LARGE SCALE GENOMIC DNA]</scope>
    <source>
        <strain evidence="2">36N120E</strain>
    </source>
</reference>
<dbReference type="InterPro" id="IPR037516">
    <property type="entry name" value="Tripartite_DENN"/>
</dbReference>
<dbReference type="PROSITE" id="PS50211">
    <property type="entry name" value="DENN"/>
    <property type="match status" value="1"/>
</dbReference>
<dbReference type="Gene3D" id="3.40.50.11500">
    <property type="match status" value="1"/>
</dbReference>
<dbReference type="OrthoDB" id="308821at2759"/>
<dbReference type="InterPro" id="IPR001194">
    <property type="entry name" value="cDENN_dom"/>
</dbReference>
<dbReference type="SMART" id="SM00799">
    <property type="entry name" value="DENN"/>
    <property type="match status" value="1"/>
</dbReference>
<feature type="domain" description="UDENN" evidence="1">
    <location>
        <begin position="161"/>
        <end position="547"/>
    </location>
</feature>
<sequence>MDTGYVEGKIVNTNKNGEVWLDLIGDRTLWLKCTYNEKQKKPISQVDFFYFHQNSIEEDAEGKFPIPIQQINNDLSKNGKKLQHEYDLVPYLQAQKYEDYCLVLTFKRQRDLVKENAISVIDIAIGQKNKKKIHGDITYVIPNQFQALKSLISFGEPNKNRIIIVKQRKSFLMQQFAPQIIDKYPHKNHGYYEFNNDVALMCFPQGIRFHIQDQSPQAFSFVLTNEKQESIYCTTLVFTEIAQTDILKQIEQMYKISSQGNQLYQEKAICLVSHYDYFFEQKELLKYIYRFHLAKNSIRLEQVISKILGKLQFKENLQNILHKNQCVSLDLGNCVLNFRQNVYYQHFDEESIKVLMMVFDTDKIISLVQCILLEKQIYLISKQKSLITLVSSALLSLTYPMQWLYPWIPILSDAMKQGQQAPVPFIIGIDQNDPDHQQGLQSDTISAYIDTNDLLNIESIPKLPEKIYKTLYKKLQKYDRMRNEQRHYINEFIEKSDECFYKVYLDGFQFDLNYDSYVVKDAFFEFMFIMTVKVTMDNFKCVTIYWM</sequence>
<dbReference type="PANTHER" id="PTHR12296">
    <property type="entry name" value="DENN DOMAIN-CONTAINING PROTEIN 4"/>
    <property type="match status" value="1"/>
</dbReference>
<accession>A0A0V0QDB5</accession>
<proteinExistence type="predicted"/>
<name>A0A0V0QDB5_PSEPJ</name>
<dbReference type="EMBL" id="LDAU01000194">
    <property type="protein sequence ID" value="KRX00187.1"/>
    <property type="molecule type" value="Genomic_DNA"/>
</dbReference>
<dbReference type="InterPro" id="IPR043153">
    <property type="entry name" value="DENN_C"/>
</dbReference>
<evidence type="ECO:0000313" key="3">
    <source>
        <dbReference type="Proteomes" id="UP000054937"/>
    </source>
</evidence>
<dbReference type="GO" id="GO:0032483">
    <property type="term" value="P:regulation of Rab protein signal transduction"/>
    <property type="evidence" value="ECO:0007669"/>
    <property type="project" value="TreeGrafter"/>
</dbReference>
<comment type="caution">
    <text evidence="2">The sequence shown here is derived from an EMBL/GenBank/DDBJ whole genome shotgun (WGS) entry which is preliminary data.</text>
</comment>
<dbReference type="AlphaFoldDB" id="A0A0V0QDB5"/>
<evidence type="ECO:0000259" key="1">
    <source>
        <dbReference type="PROSITE" id="PS50211"/>
    </source>
</evidence>
<dbReference type="Pfam" id="PF03456">
    <property type="entry name" value="uDENN"/>
    <property type="match status" value="1"/>
</dbReference>
<dbReference type="Gene3D" id="3.30.450.200">
    <property type="match status" value="1"/>
</dbReference>
<dbReference type="GO" id="GO:0031410">
    <property type="term" value="C:cytoplasmic vesicle"/>
    <property type="evidence" value="ECO:0007669"/>
    <property type="project" value="TreeGrafter"/>
</dbReference>
<organism evidence="2 3">
    <name type="scientific">Pseudocohnilembus persalinus</name>
    <name type="common">Ciliate</name>
    <dbReference type="NCBI Taxonomy" id="266149"/>
    <lineage>
        <taxon>Eukaryota</taxon>
        <taxon>Sar</taxon>
        <taxon>Alveolata</taxon>
        <taxon>Ciliophora</taxon>
        <taxon>Intramacronucleata</taxon>
        <taxon>Oligohymenophorea</taxon>
        <taxon>Scuticociliatia</taxon>
        <taxon>Philasterida</taxon>
        <taxon>Pseudocohnilembidae</taxon>
        <taxon>Pseudocohnilembus</taxon>
    </lineage>
</organism>
<dbReference type="InParanoid" id="A0A0V0QDB5"/>